<accession>A0AAV2S417</accession>
<evidence type="ECO:0000313" key="2">
    <source>
        <dbReference type="Proteomes" id="UP001497623"/>
    </source>
</evidence>
<comment type="caution">
    <text evidence="1">The sequence shown here is derived from an EMBL/GenBank/DDBJ whole genome shotgun (WGS) entry which is preliminary data.</text>
</comment>
<name>A0AAV2S417_MEGNR</name>
<dbReference type="EMBL" id="CAXKWB010042540">
    <property type="protein sequence ID" value="CAL4158040.1"/>
    <property type="molecule type" value="Genomic_DNA"/>
</dbReference>
<evidence type="ECO:0000313" key="1">
    <source>
        <dbReference type="EMBL" id="CAL4158040.1"/>
    </source>
</evidence>
<gene>
    <name evidence="1" type="ORF">MNOR_LOCUS32026</name>
</gene>
<organism evidence="1 2">
    <name type="scientific">Meganyctiphanes norvegica</name>
    <name type="common">Northern krill</name>
    <name type="synonym">Thysanopoda norvegica</name>
    <dbReference type="NCBI Taxonomy" id="48144"/>
    <lineage>
        <taxon>Eukaryota</taxon>
        <taxon>Metazoa</taxon>
        <taxon>Ecdysozoa</taxon>
        <taxon>Arthropoda</taxon>
        <taxon>Crustacea</taxon>
        <taxon>Multicrustacea</taxon>
        <taxon>Malacostraca</taxon>
        <taxon>Eumalacostraca</taxon>
        <taxon>Eucarida</taxon>
        <taxon>Euphausiacea</taxon>
        <taxon>Euphausiidae</taxon>
        <taxon>Meganyctiphanes</taxon>
    </lineage>
</organism>
<keyword evidence="2" id="KW-1185">Reference proteome</keyword>
<reference evidence="1 2" key="1">
    <citation type="submission" date="2024-05" db="EMBL/GenBank/DDBJ databases">
        <authorList>
            <person name="Wallberg A."/>
        </authorList>
    </citation>
    <scope>NUCLEOTIDE SEQUENCE [LARGE SCALE GENOMIC DNA]</scope>
</reference>
<protein>
    <submittedName>
        <fullName evidence="1">Uncharacterized protein</fullName>
    </submittedName>
</protein>
<sequence length="353" mass="41206">MDGQRFLEQHLRELQDPSMPPEKALELLRSPFWSHEAYSKGDNEPVVIFIAYMNFIITKIPKGCVDGIWDDILRKTLMYTITFSHRIHGMGLKYLRLSIWLNKSLSTPSMCPNPYTRLELFRLIRKVQINSDSMNWECLCITFIQTICEIKPHHLYPSGNEDDMLFDITDLSNIISNFDYEEFRYNLSVYFHTQDHNTNVKTVNSKETFISHCIQLVGVFAVRISRNKDSLQQLNELDRCCNFLTSEIDFFIYDFSDVVSRQPFRRFVVETVRDLSAAIINNKHPWTEWTLVNRGDVVRDLRVCTKSCILPRLLLHSQIQGSSSLVSQHALLLTKLWPYSLAKISLEPESDPE</sequence>
<dbReference type="AlphaFoldDB" id="A0AAV2S417"/>
<dbReference type="Proteomes" id="UP001497623">
    <property type="component" value="Unassembled WGS sequence"/>
</dbReference>
<proteinExistence type="predicted"/>